<dbReference type="InterPro" id="IPR050300">
    <property type="entry name" value="GDXG_lipolytic_enzyme"/>
</dbReference>
<dbReference type="InterPro" id="IPR027519">
    <property type="entry name" value="KFase_ver/fungi-typ"/>
</dbReference>
<comment type="caution">
    <text evidence="5">The sequence shown here is derived from an EMBL/GenBank/DDBJ whole genome shotgun (WGS) entry which is preliminary data.</text>
</comment>
<comment type="similarity">
    <text evidence="3">Belongs to the kynurenine formamidase family.</text>
</comment>
<feature type="short sequence motif" description="HGGXW" evidence="3">
    <location>
        <begin position="51"/>
        <end position="55"/>
    </location>
</feature>
<dbReference type="PANTHER" id="PTHR48081">
    <property type="entry name" value="AB HYDROLASE SUPERFAMILY PROTEIN C4A8.06C"/>
    <property type="match status" value="1"/>
</dbReference>
<feature type="active site" evidence="3">
    <location>
        <position position="273"/>
    </location>
</feature>
<dbReference type="InterPro" id="IPR029058">
    <property type="entry name" value="AB_hydrolase_fold"/>
</dbReference>
<dbReference type="PANTHER" id="PTHR48081:SF33">
    <property type="entry name" value="KYNURENINE FORMAMIDASE"/>
    <property type="match status" value="1"/>
</dbReference>
<evidence type="ECO:0000256" key="2">
    <source>
        <dbReference type="ARBA" id="ARBA00023079"/>
    </source>
</evidence>
<keyword evidence="2 3" id="KW-0823">Tryptophan catabolism</keyword>
<dbReference type="Pfam" id="PF07859">
    <property type="entry name" value="Abhydrolase_3"/>
    <property type="match status" value="1"/>
</dbReference>
<keyword evidence="6" id="KW-1185">Reference proteome</keyword>
<dbReference type="HAMAP" id="MF_03014">
    <property type="entry name" value="KFase"/>
    <property type="match status" value="1"/>
</dbReference>
<proteinExistence type="inferred from homology"/>
<comment type="function">
    <text evidence="3">Catalyzes the hydrolysis of N-formyl-L-kynurenine to L-kynurenine, the second step in the kynurenine pathway of tryptophan degradation. Kynurenine may be further oxidized to nicotinic acid, NAD(H) and NADP(H). Required for elimination of toxic metabolites.</text>
</comment>
<dbReference type="STRING" id="1209931.A0A135U3U8"/>
<dbReference type="SUPFAM" id="SSF53474">
    <property type="entry name" value="alpha/beta-Hydrolases"/>
    <property type="match status" value="1"/>
</dbReference>
<feature type="active site" evidence="3">
    <location>
        <position position="241"/>
    </location>
</feature>
<comment type="catalytic activity">
    <reaction evidence="3">
        <text>N-formyl-L-kynurenine + H2O = L-kynurenine + formate + H(+)</text>
        <dbReference type="Rhea" id="RHEA:13009"/>
        <dbReference type="ChEBI" id="CHEBI:15377"/>
        <dbReference type="ChEBI" id="CHEBI:15378"/>
        <dbReference type="ChEBI" id="CHEBI:15740"/>
        <dbReference type="ChEBI" id="CHEBI:57959"/>
        <dbReference type="ChEBI" id="CHEBI:58629"/>
        <dbReference type="EC" id="3.5.1.9"/>
    </reaction>
</comment>
<evidence type="ECO:0000256" key="1">
    <source>
        <dbReference type="ARBA" id="ARBA00022801"/>
    </source>
</evidence>
<dbReference type="Gene3D" id="3.40.50.1820">
    <property type="entry name" value="alpha/beta hydrolase"/>
    <property type="match status" value="1"/>
</dbReference>
<comment type="pathway">
    <text evidence="3">Amino-acid degradation; L-tryptophan degradation via kynurenine pathway; L-kynurenine from L-tryptophan: step 2/2.</text>
</comment>
<dbReference type="ESTHER" id="9pezi-a0a135u3u8">
    <property type="family name" value="Kynurenine-formamidase"/>
</dbReference>
<dbReference type="Proteomes" id="UP000070121">
    <property type="component" value="Unassembled WGS sequence"/>
</dbReference>
<name>A0A135U3U8_9PEZI</name>
<dbReference type="EC" id="3.5.1.9" evidence="3"/>
<dbReference type="GO" id="GO:0019441">
    <property type="term" value="P:L-tryptophan catabolic process to kynurenine"/>
    <property type="evidence" value="ECO:0007669"/>
    <property type="project" value="UniProtKB-UniRule"/>
</dbReference>
<accession>A0A135U3U8</accession>
<feature type="domain" description="Alpha/beta hydrolase fold-3" evidence="4">
    <location>
        <begin position="49"/>
        <end position="276"/>
    </location>
</feature>
<dbReference type="AlphaFoldDB" id="A0A135U3U8"/>
<dbReference type="UniPathway" id="UPA00333">
    <property type="reaction ID" value="UER00454"/>
</dbReference>
<reference evidence="5 6" key="1">
    <citation type="submission" date="2014-02" db="EMBL/GenBank/DDBJ databases">
        <title>The genome sequence of Colletotrichum salicis CBS 607.94.</title>
        <authorList>
            <person name="Baroncelli R."/>
            <person name="Thon M.R."/>
        </authorList>
    </citation>
    <scope>NUCLEOTIDE SEQUENCE [LARGE SCALE GENOMIC DNA]</scope>
    <source>
        <strain evidence="5 6">CBS 607.94</strain>
    </source>
</reference>
<comment type="domain">
    <text evidence="3">The main chain amide nitrogen atoms of the second glycine and its adjacent residue in the HGGXW motif define the oxyanion hole, and stabilize the oxyanion that forms during the nucleophilic attack by the catalytic serine during substrate cleavage.</text>
</comment>
<protein>
    <recommendedName>
        <fullName evidence="3">Kynurenine formamidase</fullName>
        <shortName evidence="3">KFA</shortName>
        <shortName evidence="3">KFase</shortName>
        <ecNumber evidence="3">3.5.1.9</ecNumber>
    </recommendedName>
    <alternativeName>
        <fullName evidence="3">Arylformamidase</fullName>
    </alternativeName>
    <alternativeName>
        <fullName evidence="3">N-formylkynurenine formamidase</fullName>
        <shortName evidence="3">FKF</shortName>
    </alternativeName>
</protein>
<sequence length="297" mass="33269">MPISLKFTEHRYAADNELQKLGVWEFPSNTDNASGYWLKTSINAYHVSYLHGGAWRDPRKTYQDFSASIQEILKSSSIPRSEVRGFISIDYRLSPHPLYPQDPDVTAPTELRCAQHPDHLRDTWSALAFLQREYQIGDRYILIGHSAGATLALQLPMGSVALGAAPPLEVKMPTAFIGVSGIYELYDLNARHEQTYTQFIAGAFGDDQKSWNKVVPAPFSESFKDALPTKPLILLAWSPEDSLVDEPEIDTMAAKLKKDGVECTVVKDLTCDHDFVWEDGKQIARLLSEALALLRKS</sequence>
<evidence type="ECO:0000256" key="3">
    <source>
        <dbReference type="HAMAP-Rule" id="MF_03014"/>
    </source>
</evidence>
<dbReference type="OrthoDB" id="420264at2759"/>
<dbReference type="GO" id="GO:0004061">
    <property type="term" value="F:arylformamidase activity"/>
    <property type="evidence" value="ECO:0007669"/>
    <property type="project" value="UniProtKB-UniRule"/>
</dbReference>
<dbReference type="EMBL" id="JFFI01001750">
    <property type="protein sequence ID" value="KXH55047.1"/>
    <property type="molecule type" value="Genomic_DNA"/>
</dbReference>
<organism evidence="5 6">
    <name type="scientific">Colletotrichum salicis</name>
    <dbReference type="NCBI Taxonomy" id="1209931"/>
    <lineage>
        <taxon>Eukaryota</taxon>
        <taxon>Fungi</taxon>
        <taxon>Dikarya</taxon>
        <taxon>Ascomycota</taxon>
        <taxon>Pezizomycotina</taxon>
        <taxon>Sordariomycetes</taxon>
        <taxon>Hypocreomycetidae</taxon>
        <taxon>Glomerellales</taxon>
        <taxon>Glomerellaceae</taxon>
        <taxon>Colletotrichum</taxon>
        <taxon>Colletotrichum acutatum species complex</taxon>
    </lineage>
</organism>
<dbReference type="InterPro" id="IPR013094">
    <property type="entry name" value="AB_hydrolase_3"/>
</dbReference>
<evidence type="ECO:0000313" key="5">
    <source>
        <dbReference type="EMBL" id="KXH55047.1"/>
    </source>
</evidence>
<feature type="active site" description="Nucleophile" evidence="3">
    <location>
        <position position="146"/>
    </location>
</feature>
<keyword evidence="1 3" id="KW-0378">Hydrolase</keyword>
<evidence type="ECO:0000313" key="6">
    <source>
        <dbReference type="Proteomes" id="UP000070121"/>
    </source>
</evidence>
<comment type="subunit">
    <text evidence="3">Homodimer.</text>
</comment>
<dbReference type="GO" id="GO:0034354">
    <property type="term" value="P:'de novo' NAD+ biosynthetic process from L-tryptophan"/>
    <property type="evidence" value="ECO:0007669"/>
    <property type="project" value="UniProtKB-UniRule"/>
</dbReference>
<gene>
    <name evidence="5" type="ORF">CSAL01_05422</name>
</gene>
<evidence type="ECO:0000259" key="4">
    <source>
        <dbReference type="Pfam" id="PF07859"/>
    </source>
</evidence>